<evidence type="ECO:0000313" key="2">
    <source>
        <dbReference type="EMBL" id="CAD8864467.1"/>
    </source>
</evidence>
<sequence>MALRPWRDAVPATQTKCTEDSKPRADGEKQGCVHAQGSLEEGCICTGTALMATLVEPFRVHALMELGAVHAILKSGKCACHEGAALSPSQDILERRRAAAAPRSRNARIRPLQRIGTPTMAHSLQDTSLENVVRAHPAGITTKLACRTRSASFLHPRTPRLAPCKGGSSAPVERMTSTSDYGRTA</sequence>
<accession>A0A7S1AT99</accession>
<gene>
    <name evidence="2" type="ORF">NSCI0253_LOCUS38822</name>
</gene>
<feature type="region of interest" description="Disordered" evidence="1">
    <location>
        <begin position="1"/>
        <end position="29"/>
    </location>
</feature>
<proteinExistence type="predicted"/>
<dbReference type="AlphaFoldDB" id="A0A7S1AT99"/>
<name>A0A7S1AT99_NOCSC</name>
<feature type="compositionally biased region" description="Polar residues" evidence="1">
    <location>
        <begin position="175"/>
        <end position="185"/>
    </location>
</feature>
<evidence type="ECO:0000256" key="1">
    <source>
        <dbReference type="SAM" id="MobiDB-lite"/>
    </source>
</evidence>
<protein>
    <submittedName>
        <fullName evidence="2">Uncharacterized protein</fullName>
    </submittedName>
</protein>
<feature type="compositionally biased region" description="Basic and acidic residues" evidence="1">
    <location>
        <begin position="17"/>
        <end position="29"/>
    </location>
</feature>
<feature type="region of interest" description="Disordered" evidence="1">
    <location>
        <begin position="157"/>
        <end position="185"/>
    </location>
</feature>
<reference evidence="2" key="1">
    <citation type="submission" date="2021-01" db="EMBL/GenBank/DDBJ databases">
        <authorList>
            <person name="Corre E."/>
            <person name="Pelletier E."/>
            <person name="Niang G."/>
            <person name="Scheremetjew M."/>
            <person name="Finn R."/>
            <person name="Kale V."/>
            <person name="Holt S."/>
            <person name="Cochrane G."/>
            <person name="Meng A."/>
            <person name="Brown T."/>
            <person name="Cohen L."/>
        </authorList>
    </citation>
    <scope>NUCLEOTIDE SEQUENCE</scope>
</reference>
<organism evidence="2">
    <name type="scientific">Noctiluca scintillans</name>
    <name type="common">Sea sparkle</name>
    <name type="synonym">Red tide dinoflagellate</name>
    <dbReference type="NCBI Taxonomy" id="2966"/>
    <lineage>
        <taxon>Eukaryota</taxon>
        <taxon>Sar</taxon>
        <taxon>Alveolata</taxon>
        <taxon>Dinophyceae</taxon>
        <taxon>Noctilucales</taxon>
        <taxon>Noctilucaceae</taxon>
        <taxon>Noctiluca</taxon>
    </lineage>
</organism>
<dbReference type="EMBL" id="HBFQ01054605">
    <property type="protein sequence ID" value="CAD8864467.1"/>
    <property type="molecule type" value="Transcribed_RNA"/>
</dbReference>